<dbReference type="PANTHER" id="PTHR47691">
    <property type="entry name" value="REGULATOR-RELATED"/>
    <property type="match status" value="1"/>
</dbReference>
<reference evidence="2" key="1">
    <citation type="journal article" date="2019" name="Int. J. Syst. Evol. Microbiol.">
        <title>The Global Catalogue of Microorganisms (GCM) 10K type strain sequencing project: providing services to taxonomists for standard genome sequencing and annotation.</title>
        <authorList>
            <consortium name="The Broad Institute Genomics Platform"/>
            <consortium name="The Broad Institute Genome Sequencing Center for Infectious Disease"/>
            <person name="Wu L."/>
            <person name="Ma J."/>
        </authorList>
    </citation>
    <scope>NUCLEOTIDE SEQUENCE [LARGE SCALE GENOMIC DNA]</scope>
    <source>
        <strain evidence="2">ICMP 19430</strain>
    </source>
</reference>
<name>A0ABW2MER0_9ACTN</name>
<dbReference type="SUPFAM" id="SSF48452">
    <property type="entry name" value="TPR-like"/>
    <property type="match status" value="1"/>
</dbReference>
<dbReference type="Gene3D" id="1.25.40.10">
    <property type="entry name" value="Tetratricopeptide repeat domain"/>
    <property type="match status" value="1"/>
</dbReference>
<dbReference type="EMBL" id="JBHTCK010000003">
    <property type="protein sequence ID" value="MFC7351366.1"/>
    <property type="molecule type" value="Genomic_DNA"/>
</dbReference>
<dbReference type="InterPro" id="IPR027417">
    <property type="entry name" value="P-loop_NTPase"/>
</dbReference>
<accession>A0ABW2MER0</accession>
<proteinExistence type="predicted"/>
<dbReference type="PANTHER" id="PTHR47691:SF3">
    <property type="entry name" value="HTH-TYPE TRANSCRIPTIONAL REGULATOR RV0890C-RELATED"/>
    <property type="match status" value="1"/>
</dbReference>
<dbReference type="SUPFAM" id="SSF52540">
    <property type="entry name" value="P-loop containing nucleoside triphosphate hydrolases"/>
    <property type="match status" value="1"/>
</dbReference>
<gene>
    <name evidence="1" type="ORF">ACFQW9_12020</name>
</gene>
<dbReference type="Proteomes" id="UP001596509">
    <property type="component" value="Unassembled WGS sequence"/>
</dbReference>
<comment type="caution">
    <text evidence="1">The sequence shown here is derived from an EMBL/GenBank/DDBJ whole genome shotgun (WGS) entry which is preliminary data.</text>
</comment>
<protein>
    <submittedName>
        <fullName evidence="1">Tetratricopeptide repeat protein</fullName>
    </submittedName>
</protein>
<evidence type="ECO:0000313" key="2">
    <source>
        <dbReference type="Proteomes" id="UP001596509"/>
    </source>
</evidence>
<evidence type="ECO:0000313" key="1">
    <source>
        <dbReference type="EMBL" id="MFC7351366.1"/>
    </source>
</evidence>
<organism evidence="1 2">
    <name type="scientific">Streptomyces caviscabies</name>
    <dbReference type="NCBI Taxonomy" id="90079"/>
    <lineage>
        <taxon>Bacteria</taxon>
        <taxon>Bacillati</taxon>
        <taxon>Actinomycetota</taxon>
        <taxon>Actinomycetes</taxon>
        <taxon>Kitasatosporales</taxon>
        <taxon>Streptomycetaceae</taxon>
        <taxon>Streptomyces</taxon>
    </lineage>
</organism>
<dbReference type="InterPro" id="IPR011990">
    <property type="entry name" value="TPR-like_helical_dom_sf"/>
</dbReference>
<dbReference type="RefSeq" id="WP_319285569.1">
    <property type="nucleotide sequence ID" value="NZ_JBHTCK010000003.1"/>
</dbReference>
<keyword evidence="2" id="KW-1185">Reference proteome</keyword>
<sequence>MVDPISMAAIMAVLGAIGSGMASEAGKSAWESAGALVRRMVGREVVAPTGPEEREAVARLIHDSVRSDPELARLWSVFALSAQMTEPTVGRPRLPASVRFFTDREGAMKLLDREAGRKADGCPRVALVYGDDAMGTSALAVHWGWRAESRFPDGQLYVDLRRASTGGSRTAVVLRHLLRQLGLDDEQIPPTETDRLEIFRRVVADRRLLLVLDHARSAEQITPLLTSAPSVLTLVVATRPLSGLDALPVPVGPLSDRDAERLLTKIVGKQVMRSAREAIPALLERCGGSPGALRASVPLLLTPGALTPAGPPPSSGHHVSTVGFATTGGNPMRAAAEDAYRLLAPEAARVYRLMGLRHWPAFDAEAAAHVVGLDVETTEVLLGALAEVLLLEHAGGGRYRYRPAVRAHAEQVAYQQEGIAGCWAAMNRAMQYYLRLSVTAARAALPESWRVPEALGAGPVRAHVGRGEALGRLAVELPNLVEAVAAAEEFGQWDTVLTLCRAMWPLQLKAGHHDALLPVLRTGAAVADARAPGTRTAGALHAQLAHTLGEVRLDDEAGAEAAAAVRDERSAGHRLGLASAIEFLGLVRLRQWRHQHASDCFDEAYAVLAGIGPHEDGAAHVSRARALLDRHRGRALLGLVRLDEAQGHVERALEAFRAEGEAYNTARALTDLAEILLVRDERTAALPLIDEAIRVLTEENADHHVEYLRRLRAGDAGLPG</sequence>
<dbReference type="Gene3D" id="3.40.50.300">
    <property type="entry name" value="P-loop containing nucleotide triphosphate hydrolases"/>
    <property type="match status" value="1"/>
</dbReference>